<name>Q7V3U3_PROMM</name>
<feature type="transmembrane region" description="Helical" evidence="1">
    <location>
        <begin position="59"/>
        <end position="77"/>
    </location>
</feature>
<keyword evidence="1" id="KW-1133">Transmembrane helix</keyword>
<keyword evidence="1" id="KW-0472">Membrane</keyword>
<protein>
    <recommendedName>
        <fullName evidence="4">Phytol kinase</fullName>
    </recommendedName>
</protein>
<reference evidence="2 3" key="1">
    <citation type="journal article" date="2003" name="Nature">
        <title>Genome divergence in two Prochlorococcus ecotypes reflects oceanic niche differentiation.</title>
        <authorList>
            <person name="Rocap G."/>
            <person name="Larimer F.W."/>
            <person name="Lamerdin J.E."/>
            <person name="Malfatti S."/>
            <person name="Chain P."/>
            <person name="Ahlgren N.A."/>
            <person name="Arellano A."/>
            <person name="Coleman M."/>
            <person name="Hauser L."/>
            <person name="Hess W.R."/>
            <person name="Johnson Z.I."/>
            <person name="Land M.L."/>
            <person name="Lindell D."/>
            <person name="Post A.F."/>
            <person name="Regala W."/>
            <person name="Shah M."/>
            <person name="Shaw S.L."/>
            <person name="Steglich C."/>
            <person name="Sullivan M.B."/>
            <person name="Ting C.S."/>
            <person name="Tolonen A."/>
            <person name="Webb E.A."/>
            <person name="Zinser E.R."/>
            <person name="Chisholm S.W."/>
        </authorList>
    </citation>
    <scope>NUCLEOTIDE SEQUENCE [LARGE SCALE GENOMIC DNA]</scope>
    <source>
        <strain evidence="3">MIT 9313</strain>
    </source>
</reference>
<evidence type="ECO:0008006" key="4">
    <source>
        <dbReference type="Google" id="ProtNLM"/>
    </source>
</evidence>
<evidence type="ECO:0000313" key="3">
    <source>
        <dbReference type="Proteomes" id="UP000001423"/>
    </source>
</evidence>
<feature type="transmembrane region" description="Helical" evidence="1">
    <location>
        <begin position="89"/>
        <end position="106"/>
    </location>
</feature>
<dbReference type="InterPro" id="IPR037997">
    <property type="entry name" value="Dgk1-like"/>
</dbReference>
<dbReference type="Proteomes" id="UP000001423">
    <property type="component" value="Chromosome"/>
</dbReference>
<evidence type="ECO:0000256" key="1">
    <source>
        <dbReference type="SAM" id="Phobius"/>
    </source>
</evidence>
<dbReference type="PANTHER" id="PTHR31303:SF1">
    <property type="entry name" value="CTP-DEPENDENT DIACYLGLYCEROL KINASE 1"/>
    <property type="match status" value="1"/>
</dbReference>
<feature type="transmembrane region" description="Helical" evidence="1">
    <location>
        <begin position="112"/>
        <end position="132"/>
    </location>
</feature>
<dbReference type="HOGENOM" id="CLU_058561_7_1_3"/>
<keyword evidence="3" id="KW-1185">Reference proteome</keyword>
<gene>
    <name evidence="2" type="ordered locus">PMT_2247</name>
</gene>
<feature type="transmembrane region" description="Helical" evidence="1">
    <location>
        <begin position="153"/>
        <end position="171"/>
    </location>
</feature>
<evidence type="ECO:0000313" key="2">
    <source>
        <dbReference type="EMBL" id="CAE22421.1"/>
    </source>
</evidence>
<dbReference type="PANTHER" id="PTHR31303">
    <property type="entry name" value="CTP-DEPENDENT DIACYLGLYCEROL KINASE 1"/>
    <property type="match status" value="1"/>
</dbReference>
<feature type="transmembrane region" description="Helical" evidence="1">
    <location>
        <begin position="38"/>
        <end position="53"/>
    </location>
</feature>
<organism evidence="2 3">
    <name type="scientific">Prochlorococcus marinus (strain MIT 9313)</name>
    <dbReference type="NCBI Taxonomy" id="74547"/>
    <lineage>
        <taxon>Bacteria</taxon>
        <taxon>Bacillati</taxon>
        <taxon>Cyanobacteriota</taxon>
        <taxon>Cyanophyceae</taxon>
        <taxon>Synechococcales</taxon>
        <taxon>Prochlorococcaceae</taxon>
        <taxon>Prochlorococcus</taxon>
    </lineage>
</organism>
<accession>Q7V3U3</accession>
<dbReference type="EMBL" id="BX548175">
    <property type="protein sequence ID" value="CAE22421.1"/>
    <property type="molecule type" value="Genomic_DNA"/>
</dbReference>
<dbReference type="GO" id="GO:0004143">
    <property type="term" value="F:ATP-dependent diacylglycerol kinase activity"/>
    <property type="evidence" value="ECO:0007669"/>
    <property type="project" value="InterPro"/>
</dbReference>
<feature type="transmembrane region" description="Helical" evidence="1">
    <location>
        <begin position="6"/>
        <end position="26"/>
    </location>
</feature>
<sequence>MGYINSLVAIACWIAFVLSAAVVCRVRWPNQRELSRKIVHIGTGPVIPLAWWLGIPSDWAIPMAILITIGILINHRWRLLPAIEDVNRHSYGTVAYALTITLLLIFFWPENAAAVCSGVLVMAFGDGLAGLIGRKVRSPNWLIWGQRKSIAGTLTMAVITLIILFTLSLLIDASFHPLRIFAVTGLAVGLEQLSRWGIDNLTVPIGVAVAWSWMTAI</sequence>
<dbReference type="KEGG" id="pmt:PMT_2247"/>
<dbReference type="AlphaFoldDB" id="Q7V3U3"/>
<keyword evidence="1" id="KW-0812">Transmembrane</keyword>
<proteinExistence type="predicted"/>
<dbReference type="eggNOG" id="COG0170">
    <property type="taxonomic scope" value="Bacteria"/>
</dbReference>